<dbReference type="EnsemblPlants" id="HORVU.MOREX.r3.6HG0594200.1">
    <property type="protein sequence ID" value="HORVU.MOREX.r3.6HG0594200.1.CDS1"/>
    <property type="gene ID" value="HORVU.MOREX.r3.6HG0594200"/>
</dbReference>
<dbReference type="InterPro" id="IPR026960">
    <property type="entry name" value="RVT-Znf"/>
</dbReference>
<organism evidence="2 3">
    <name type="scientific">Hordeum vulgare subsp. vulgare</name>
    <name type="common">Domesticated barley</name>
    <dbReference type="NCBI Taxonomy" id="112509"/>
    <lineage>
        <taxon>Eukaryota</taxon>
        <taxon>Viridiplantae</taxon>
        <taxon>Streptophyta</taxon>
        <taxon>Embryophyta</taxon>
        <taxon>Tracheophyta</taxon>
        <taxon>Spermatophyta</taxon>
        <taxon>Magnoliopsida</taxon>
        <taxon>Liliopsida</taxon>
        <taxon>Poales</taxon>
        <taxon>Poaceae</taxon>
        <taxon>BOP clade</taxon>
        <taxon>Pooideae</taxon>
        <taxon>Triticodae</taxon>
        <taxon>Triticeae</taxon>
        <taxon>Hordeinae</taxon>
        <taxon>Hordeum</taxon>
    </lineage>
</organism>
<reference evidence="2" key="2">
    <citation type="submission" date="2020-10" db="EMBL/GenBank/DDBJ databases">
        <authorList>
            <person name="Scholz U."/>
            <person name="Mascher M."/>
            <person name="Fiebig A."/>
        </authorList>
    </citation>
    <scope>NUCLEOTIDE SEQUENCE [LARGE SCALE GENOMIC DNA]</scope>
    <source>
        <strain evidence="2">cv. Morex</strain>
    </source>
</reference>
<feature type="domain" description="Reverse transcriptase zinc-binding" evidence="1">
    <location>
        <begin position="99"/>
        <end position="180"/>
    </location>
</feature>
<dbReference type="PANTHER" id="PTHR36617:SF8">
    <property type="entry name" value="OS10G0457800 PROTEIN"/>
    <property type="match status" value="1"/>
</dbReference>
<evidence type="ECO:0000313" key="2">
    <source>
        <dbReference type="EnsemblPlants" id="HORVU.MOREX.r3.6HG0594200.1.CDS1"/>
    </source>
</evidence>
<proteinExistence type="predicted"/>
<dbReference type="Gramene" id="HORVU.MOREX.r3.6HG0594200.1">
    <property type="protein sequence ID" value="HORVU.MOREX.r3.6HG0594200.1.CDS1"/>
    <property type="gene ID" value="HORVU.MOREX.r3.6HG0594200"/>
</dbReference>
<dbReference type="AlphaFoldDB" id="A0A8I7BH24"/>
<dbReference type="Pfam" id="PF13966">
    <property type="entry name" value="zf-RVT"/>
    <property type="match status" value="1"/>
</dbReference>
<keyword evidence="3" id="KW-1185">Reference proteome</keyword>
<dbReference type="PANTHER" id="PTHR36617">
    <property type="entry name" value="PROTEIN, PUTATIVE-RELATED"/>
    <property type="match status" value="1"/>
</dbReference>
<sequence>MATRITLGDGAKASFWNDAWLQGQCPKLFAPALYNISMRKNRSVKEALAHDTWLMDLRSGLTEQMTDELTNLAALLDDVQLQPDEHDSIVWRFSQKGSYSARSAYILQFEGAIKFDCHHLIWGAWATGKCRFFVWTAILSKILTADVLLRSNNYFCPLCMRNLETTYHLLVDCPWSRLVWDAIATMTKLPSLELATWNDSSDLKTWMNMRFRLAQADNRKKVLTVMHLVLWEIWLERNRRIFSLDSRQINVFLKKVADEIHHWNMAGAGIPFDPG</sequence>
<reference evidence="2" key="3">
    <citation type="submission" date="2022-01" db="UniProtKB">
        <authorList>
            <consortium name="EnsemblPlants"/>
        </authorList>
    </citation>
    <scope>IDENTIFICATION</scope>
    <source>
        <strain evidence="2">subsp. vulgare</strain>
    </source>
</reference>
<protein>
    <recommendedName>
        <fullName evidence="1">Reverse transcriptase zinc-binding domain-containing protein</fullName>
    </recommendedName>
</protein>
<evidence type="ECO:0000313" key="3">
    <source>
        <dbReference type="Proteomes" id="UP000011116"/>
    </source>
</evidence>
<name>A0A8I7BH24_HORVV</name>
<dbReference type="Proteomes" id="UP000011116">
    <property type="component" value="Chromosome 6H"/>
</dbReference>
<evidence type="ECO:0000259" key="1">
    <source>
        <dbReference type="Pfam" id="PF13966"/>
    </source>
</evidence>
<accession>A0A8I7BH24</accession>
<reference evidence="3" key="1">
    <citation type="journal article" date="2012" name="Nature">
        <title>A physical, genetic and functional sequence assembly of the barley genome.</title>
        <authorList>
            <consortium name="The International Barley Genome Sequencing Consortium"/>
            <person name="Mayer K.F."/>
            <person name="Waugh R."/>
            <person name="Brown J.W."/>
            <person name="Schulman A."/>
            <person name="Langridge P."/>
            <person name="Platzer M."/>
            <person name="Fincher G.B."/>
            <person name="Muehlbauer G.J."/>
            <person name="Sato K."/>
            <person name="Close T.J."/>
            <person name="Wise R.P."/>
            <person name="Stein N."/>
        </authorList>
    </citation>
    <scope>NUCLEOTIDE SEQUENCE [LARGE SCALE GENOMIC DNA]</scope>
    <source>
        <strain evidence="3">cv. Morex</strain>
    </source>
</reference>